<name>A0A8S5TGS3_9CAUD</name>
<accession>A0A8S5TGS3</accession>
<protein>
    <submittedName>
        <fullName evidence="1">Uncharacterized protein</fullName>
    </submittedName>
</protein>
<dbReference type="EMBL" id="BK032823">
    <property type="protein sequence ID" value="DAF62441.1"/>
    <property type="molecule type" value="Genomic_DNA"/>
</dbReference>
<reference evidence="1" key="1">
    <citation type="journal article" date="2021" name="Proc. Natl. Acad. Sci. U.S.A.">
        <title>A Catalog of Tens of Thousands of Viruses from Human Metagenomes Reveals Hidden Associations with Chronic Diseases.</title>
        <authorList>
            <person name="Tisza M.J."/>
            <person name="Buck C.B."/>
        </authorList>
    </citation>
    <scope>NUCLEOTIDE SEQUENCE</scope>
    <source>
        <strain evidence="1">CtIty1</strain>
    </source>
</reference>
<sequence>MPIVRTEEELEYARRLILSEFTDMGWFKVENTNNRITTKELHSIKAGAYQDMYGEVQAFFIAKALLDNKQKPVEKEEVAEELEPLEYSVKQEVISKNDTSDDEDVVLDKYPTYYMVTQQYKGGPFTGKLLPTQDDIDRSVALNKSNSFTFLFLDNR</sequence>
<proteinExistence type="predicted"/>
<organism evidence="1">
    <name type="scientific">Myoviridae sp. ctIty1</name>
    <dbReference type="NCBI Taxonomy" id="2827673"/>
    <lineage>
        <taxon>Viruses</taxon>
        <taxon>Duplodnaviria</taxon>
        <taxon>Heunggongvirae</taxon>
        <taxon>Uroviricota</taxon>
        <taxon>Caudoviricetes</taxon>
    </lineage>
</organism>
<evidence type="ECO:0000313" key="1">
    <source>
        <dbReference type="EMBL" id="DAF62441.1"/>
    </source>
</evidence>